<dbReference type="PROSITE" id="PS50405">
    <property type="entry name" value="GST_CTER"/>
    <property type="match status" value="1"/>
</dbReference>
<keyword evidence="4" id="KW-1185">Reference proteome</keyword>
<gene>
    <name evidence="3" type="ORF">BGW38_002863</name>
</gene>
<dbReference type="Gene3D" id="3.40.30.10">
    <property type="entry name" value="Glutaredoxin"/>
    <property type="match status" value="1"/>
</dbReference>
<feature type="domain" description="GST N-terminal" evidence="1">
    <location>
        <begin position="26"/>
        <end position="105"/>
    </location>
</feature>
<dbReference type="CDD" id="cd03039">
    <property type="entry name" value="GST_N_Sigma_like"/>
    <property type="match status" value="1"/>
</dbReference>
<evidence type="ECO:0000313" key="3">
    <source>
        <dbReference type="EMBL" id="KAF9580483.1"/>
    </source>
</evidence>
<dbReference type="Pfam" id="PF14497">
    <property type="entry name" value="GST_C_3"/>
    <property type="match status" value="1"/>
</dbReference>
<comment type="caution">
    <text evidence="3">The sequence shown here is derived from an EMBL/GenBank/DDBJ whole genome shotgun (WGS) entry which is preliminary data.</text>
</comment>
<feature type="domain" description="GST C-terminal" evidence="2">
    <location>
        <begin position="107"/>
        <end position="249"/>
    </location>
</feature>
<dbReference type="SUPFAM" id="SSF47616">
    <property type="entry name" value="GST C-terminal domain-like"/>
    <property type="match status" value="1"/>
</dbReference>
<sequence>MAPPSLPVATQASSEVLSAVVKSNDNTYKYLYFNLHGRGELTRTLFHIAQVPFEELPVDWSVQKEQTPFQVLPVVYETSPSGAVIELAETQAIERYLARKFGFFGDNAWEEVFIDQIFNSSDTLINTFSQKILHNPPEVRVEEANKLYSDVLPKFIAVHEQHLKKNHGGNGHYVGNKVSLADLKTAQAIGRFLFLRPQGANEVPFSAEKTPYLWKVYETVNSQPGLAQFRSSARYQELDESSKVLFKFK</sequence>
<dbReference type="PROSITE" id="PS50404">
    <property type="entry name" value="GST_NTER"/>
    <property type="match status" value="1"/>
</dbReference>
<name>A0A9P6FS02_9FUNG</name>
<dbReference type="Proteomes" id="UP000780801">
    <property type="component" value="Unassembled WGS sequence"/>
</dbReference>
<dbReference type="PANTHER" id="PTHR11571">
    <property type="entry name" value="GLUTATHIONE S-TRANSFERASE"/>
    <property type="match status" value="1"/>
</dbReference>
<dbReference type="GO" id="GO:0006749">
    <property type="term" value="P:glutathione metabolic process"/>
    <property type="evidence" value="ECO:0007669"/>
    <property type="project" value="TreeGrafter"/>
</dbReference>
<dbReference type="AlphaFoldDB" id="A0A9P6FS02"/>
<dbReference type="InterPro" id="IPR040079">
    <property type="entry name" value="Glutathione_S-Trfase"/>
</dbReference>
<reference evidence="3" key="1">
    <citation type="journal article" date="2020" name="Fungal Divers.">
        <title>Resolving the Mortierellaceae phylogeny through synthesis of multi-gene phylogenetics and phylogenomics.</title>
        <authorList>
            <person name="Vandepol N."/>
            <person name="Liber J."/>
            <person name="Desiro A."/>
            <person name="Na H."/>
            <person name="Kennedy M."/>
            <person name="Barry K."/>
            <person name="Grigoriev I.V."/>
            <person name="Miller A.N."/>
            <person name="O'Donnell K."/>
            <person name="Stajich J.E."/>
            <person name="Bonito G."/>
        </authorList>
    </citation>
    <scope>NUCLEOTIDE SEQUENCE</scope>
    <source>
        <strain evidence="3">KOD1015</strain>
    </source>
</reference>
<evidence type="ECO:0008006" key="5">
    <source>
        <dbReference type="Google" id="ProtNLM"/>
    </source>
</evidence>
<accession>A0A9P6FS02</accession>
<dbReference type="GO" id="GO:0004364">
    <property type="term" value="F:glutathione transferase activity"/>
    <property type="evidence" value="ECO:0007669"/>
    <property type="project" value="TreeGrafter"/>
</dbReference>
<dbReference type="OrthoDB" id="414243at2759"/>
<dbReference type="InterPro" id="IPR010987">
    <property type="entry name" value="Glutathione-S-Trfase_C-like"/>
</dbReference>
<dbReference type="SFLD" id="SFLDS00019">
    <property type="entry name" value="Glutathione_Transferase_(cytos"/>
    <property type="match status" value="1"/>
</dbReference>
<dbReference type="InterPro" id="IPR004045">
    <property type="entry name" value="Glutathione_S-Trfase_N"/>
</dbReference>
<protein>
    <recommendedName>
        <fullName evidence="5">Glutathione S-transferase</fullName>
    </recommendedName>
</protein>
<proteinExistence type="predicted"/>
<dbReference type="InterPro" id="IPR004046">
    <property type="entry name" value="GST_C"/>
</dbReference>
<dbReference type="SUPFAM" id="SSF52833">
    <property type="entry name" value="Thioredoxin-like"/>
    <property type="match status" value="1"/>
</dbReference>
<dbReference type="InterPro" id="IPR036249">
    <property type="entry name" value="Thioredoxin-like_sf"/>
</dbReference>
<organism evidence="3 4">
    <name type="scientific">Lunasporangiospora selenospora</name>
    <dbReference type="NCBI Taxonomy" id="979761"/>
    <lineage>
        <taxon>Eukaryota</taxon>
        <taxon>Fungi</taxon>
        <taxon>Fungi incertae sedis</taxon>
        <taxon>Mucoromycota</taxon>
        <taxon>Mortierellomycotina</taxon>
        <taxon>Mortierellomycetes</taxon>
        <taxon>Mortierellales</taxon>
        <taxon>Mortierellaceae</taxon>
        <taxon>Lunasporangiospora</taxon>
    </lineage>
</organism>
<evidence type="ECO:0000259" key="1">
    <source>
        <dbReference type="PROSITE" id="PS50404"/>
    </source>
</evidence>
<dbReference type="EMBL" id="JAABOA010002036">
    <property type="protein sequence ID" value="KAF9580483.1"/>
    <property type="molecule type" value="Genomic_DNA"/>
</dbReference>
<dbReference type="InterPro" id="IPR036282">
    <property type="entry name" value="Glutathione-S-Trfase_C_sf"/>
</dbReference>
<evidence type="ECO:0000313" key="4">
    <source>
        <dbReference type="Proteomes" id="UP000780801"/>
    </source>
</evidence>
<dbReference type="Gene3D" id="1.20.1050.10">
    <property type="match status" value="1"/>
</dbReference>
<evidence type="ECO:0000259" key="2">
    <source>
        <dbReference type="PROSITE" id="PS50405"/>
    </source>
</evidence>
<dbReference type="InterPro" id="IPR050213">
    <property type="entry name" value="GST_superfamily"/>
</dbReference>